<feature type="region of interest" description="Disordered" evidence="1">
    <location>
        <begin position="18"/>
        <end position="43"/>
    </location>
</feature>
<evidence type="ECO:0000313" key="3">
    <source>
        <dbReference type="Proteomes" id="UP000265520"/>
    </source>
</evidence>
<protein>
    <submittedName>
        <fullName evidence="2">Uncharacterized protein</fullName>
    </submittedName>
</protein>
<evidence type="ECO:0000256" key="1">
    <source>
        <dbReference type="SAM" id="MobiDB-lite"/>
    </source>
</evidence>
<reference evidence="2 3" key="1">
    <citation type="journal article" date="2018" name="Front. Plant Sci.">
        <title>Red Clover (Trifolium pratense) and Zigzag Clover (T. medium) - A Picture of Genomic Similarities and Differences.</title>
        <authorList>
            <person name="Dluhosova J."/>
            <person name="Istvanek J."/>
            <person name="Nedelnik J."/>
            <person name="Repkova J."/>
        </authorList>
    </citation>
    <scope>NUCLEOTIDE SEQUENCE [LARGE SCALE GENOMIC DNA]</scope>
    <source>
        <strain evidence="3">cv. 10/8</strain>
        <tissue evidence="2">Leaf</tissue>
    </source>
</reference>
<organism evidence="2 3">
    <name type="scientific">Trifolium medium</name>
    <dbReference type="NCBI Taxonomy" id="97028"/>
    <lineage>
        <taxon>Eukaryota</taxon>
        <taxon>Viridiplantae</taxon>
        <taxon>Streptophyta</taxon>
        <taxon>Embryophyta</taxon>
        <taxon>Tracheophyta</taxon>
        <taxon>Spermatophyta</taxon>
        <taxon>Magnoliopsida</taxon>
        <taxon>eudicotyledons</taxon>
        <taxon>Gunneridae</taxon>
        <taxon>Pentapetalae</taxon>
        <taxon>rosids</taxon>
        <taxon>fabids</taxon>
        <taxon>Fabales</taxon>
        <taxon>Fabaceae</taxon>
        <taxon>Papilionoideae</taxon>
        <taxon>50 kb inversion clade</taxon>
        <taxon>NPAAA clade</taxon>
        <taxon>Hologalegina</taxon>
        <taxon>IRL clade</taxon>
        <taxon>Trifolieae</taxon>
        <taxon>Trifolium</taxon>
    </lineage>
</organism>
<dbReference type="AlphaFoldDB" id="A0A392SL00"/>
<sequence>MTPMNTSIAINRHCCRNEERKMNQRERKSKMKDLGANEETSKIKELSNSKEELLRKRVRKIGIKDGIPPLEA</sequence>
<dbReference type="Proteomes" id="UP000265520">
    <property type="component" value="Unassembled WGS sequence"/>
</dbReference>
<evidence type="ECO:0000313" key="2">
    <source>
        <dbReference type="EMBL" id="MCI49543.1"/>
    </source>
</evidence>
<proteinExistence type="predicted"/>
<comment type="caution">
    <text evidence="2">The sequence shown here is derived from an EMBL/GenBank/DDBJ whole genome shotgun (WGS) entry which is preliminary data.</text>
</comment>
<name>A0A392SL00_9FABA</name>
<accession>A0A392SL00</accession>
<dbReference type="EMBL" id="LXQA010402778">
    <property type="protein sequence ID" value="MCI49543.1"/>
    <property type="molecule type" value="Genomic_DNA"/>
</dbReference>
<keyword evidence="3" id="KW-1185">Reference proteome</keyword>